<reference evidence="2" key="1">
    <citation type="submission" date="2020-12" db="EMBL/GenBank/DDBJ databases">
        <title>Oil enriched cultivation method for isolating marine PHA-producing bacteria.</title>
        <authorList>
            <person name="Zheng W."/>
            <person name="Yu S."/>
            <person name="Huang Y."/>
        </authorList>
    </citation>
    <scope>NUCLEOTIDE SEQUENCE</scope>
    <source>
        <strain evidence="2">SY-2-12</strain>
    </source>
</reference>
<evidence type="ECO:0000313" key="2">
    <source>
        <dbReference type="EMBL" id="MBN9671362.1"/>
    </source>
</evidence>
<sequence length="181" mass="19207">MRPGSKTLAALWGLAEATVFFIVPDVLLTCLALSSLKKALWASLAAALAAVLGGVLVWVCAAGFPEATFAFLRHVPGISNATFATVRDLLAQGLFPGMLQGAFTGVPYKIFAAEAGATGSNPVLFAVVSPLVRFPRFAIMSLIAFGLSGLVGTRLSSRRKTMVCLTLWAMFYVAYFRVVGW</sequence>
<feature type="transmembrane region" description="Helical" evidence="1">
    <location>
        <begin position="40"/>
        <end position="64"/>
    </location>
</feature>
<keyword evidence="1" id="KW-0812">Transmembrane</keyword>
<protein>
    <recommendedName>
        <fullName evidence="4">Membrane protein YqaA with SNARE-associated domain</fullName>
    </recommendedName>
</protein>
<accession>A0A939EF49</accession>
<keyword evidence="1" id="KW-0472">Membrane</keyword>
<evidence type="ECO:0008006" key="4">
    <source>
        <dbReference type="Google" id="ProtNLM"/>
    </source>
</evidence>
<dbReference type="RefSeq" id="WP_207141197.1">
    <property type="nucleotide sequence ID" value="NZ_JAEKJZ010000002.1"/>
</dbReference>
<dbReference type="EMBL" id="JAEKJZ010000002">
    <property type="protein sequence ID" value="MBN9671362.1"/>
    <property type="molecule type" value="Genomic_DNA"/>
</dbReference>
<gene>
    <name evidence="2" type="ORF">JF539_13525</name>
</gene>
<keyword evidence="1" id="KW-1133">Transmembrane helix</keyword>
<dbReference type="Proteomes" id="UP000664096">
    <property type="component" value="Unassembled WGS sequence"/>
</dbReference>
<name>A0A939EF49_9HYPH</name>
<feature type="transmembrane region" description="Helical" evidence="1">
    <location>
        <begin position="162"/>
        <end position="180"/>
    </location>
</feature>
<evidence type="ECO:0000256" key="1">
    <source>
        <dbReference type="SAM" id="Phobius"/>
    </source>
</evidence>
<comment type="caution">
    <text evidence="2">The sequence shown here is derived from an EMBL/GenBank/DDBJ whole genome shotgun (WGS) entry which is preliminary data.</text>
</comment>
<proteinExistence type="predicted"/>
<evidence type="ECO:0000313" key="3">
    <source>
        <dbReference type="Proteomes" id="UP000664096"/>
    </source>
</evidence>
<dbReference type="AlphaFoldDB" id="A0A939EF49"/>
<feature type="transmembrane region" description="Helical" evidence="1">
    <location>
        <begin position="12"/>
        <end position="33"/>
    </location>
</feature>
<feature type="transmembrane region" description="Helical" evidence="1">
    <location>
        <begin position="137"/>
        <end position="155"/>
    </location>
</feature>
<organism evidence="2 3">
    <name type="scientific">Roseibium aggregatum</name>
    <dbReference type="NCBI Taxonomy" id="187304"/>
    <lineage>
        <taxon>Bacteria</taxon>
        <taxon>Pseudomonadati</taxon>
        <taxon>Pseudomonadota</taxon>
        <taxon>Alphaproteobacteria</taxon>
        <taxon>Hyphomicrobiales</taxon>
        <taxon>Stappiaceae</taxon>
        <taxon>Roseibium</taxon>
    </lineage>
</organism>